<accession>A0A1T5JXB6</accession>
<evidence type="ECO:0000313" key="2">
    <source>
        <dbReference type="Proteomes" id="UP000190285"/>
    </source>
</evidence>
<organism evidence="1 2">
    <name type="scientific">Maledivibacter halophilus</name>
    <dbReference type="NCBI Taxonomy" id="36842"/>
    <lineage>
        <taxon>Bacteria</taxon>
        <taxon>Bacillati</taxon>
        <taxon>Bacillota</taxon>
        <taxon>Clostridia</taxon>
        <taxon>Peptostreptococcales</taxon>
        <taxon>Caminicellaceae</taxon>
        <taxon>Maledivibacter</taxon>
    </lineage>
</organism>
<evidence type="ECO:0000313" key="1">
    <source>
        <dbReference type="EMBL" id="SKC56035.1"/>
    </source>
</evidence>
<sequence length="121" mass="14475">MSFHPSINMISVSERYPQLAGFISNVKIKDLNEEINVHIINDEVLDNFLRYYSNKSISDFEIHDKEEIRYILESMGKYNTKKLKKLLMNNSIKKEREIYKILRENLFDEQLTLLNEMLSKK</sequence>
<dbReference type="AlphaFoldDB" id="A0A1T5JXB6"/>
<gene>
    <name evidence="1" type="ORF">SAMN02194393_01428</name>
</gene>
<proteinExistence type="predicted"/>
<keyword evidence="2" id="KW-1185">Reference proteome</keyword>
<reference evidence="1 2" key="1">
    <citation type="submission" date="2017-02" db="EMBL/GenBank/DDBJ databases">
        <authorList>
            <person name="Peterson S.W."/>
        </authorList>
    </citation>
    <scope>NUCLEOTIDE SEQUENCE [LARGE SCALE GENOMIC DNA]</scope>
    <source>
        <strain evidence="1 2">M1</strain>
    </source>
</reference>
<protein>
    <submittedName>
        <fullName evidence="1">Uncharacterized protein</fullName>
    </submittedName>
</protein>
<dbReference type="EMBL" id="FUZT01000003">
    <property type="protein sequence ID" value="SKC56035.1"/>
    <property type="molecule type" value="Genomic_DNA"/>
</dbReference>
<name>A0A1T5JXB6_9FIRM</name>
<dbReference type="Proteomes" id="UP000190285">
    <property type="component" value="Unassembled WGS sequence"/>
</dbReference>